<evidence type="ECO:0000313" key="6">
    <source>
        <dbReference type="EMBL" id="KKY35684.1"/>
    </source>
</evidence>
<dbReference type="FunFam" id="1.10.238.10:FF:000003">
    <property type="entry name" value="Calmodulin A"/>
    <property type="match status" value="1"/>
</dbReference>
<keyword evidence="7" id="KW-1185">Reference proteome</keyword>
<keyword evidence="6" id="KW-0132">Cell division</keyword>
<gene>
    <name evidence="6" type="ORF">UCDDA912_g04292</name>
</gene>
<protein>
    <recommendedName>
        <fullName evidence="1">Calmodulin</fullName>
    </recommendedName>
</protein>
<dbReference type="InterPro" id="IPR050230">
    <property type="entry name" value="CALM/Myosin/TropC-like"/>
</dbReference>
<dbReference type="SUPFAM" id="SSF47473">
    <property type="entry name" value="EF-hand"/>
    <property type="match status" value="1"/>
</dbReference>
<evidence type="ECO:0000256" key="3">
    <source>
        <dbReference type="ARBA" id="ARBA00022737"/>
    </source>
</evidence>
<evidence type="ECO:0000256" key="4">
    <source>
        <dbReference type="ARBA" id="ARBA00022837"/>
    </source>
</evidence>
<proteinExistence type="predicted"/>
<evidence type="ECO:0000259" key="5">
    <source>
        <dbReference type="PROSITE" id="PS50222"/>
    </source>
</evidence>
<dbReference type="Pfam" id="PF13499">
    <property type="entry name" value="EF-hand_7"/>
    <property type="match status" value="1"/>
</dbReference>
<organism evidence="6 7">
    <name type="scientific">Diaporthe ampelina</name>
    <dbReference type="NCBI Taxonomy" id="1214573"/>
    <lineage>
        <taxon>Eukaryota</taxon>
        <taxon>Fungi</taxon>
        <taxon>Dikarya</taxon>
        <taxon>Ascomycota</taxon>
        <taxon>Pezizomycotina</taxon>
        <taxon>Sordariomycetes</taxon>
        <taxon>Sordariomycetidae</taxon>
        <taxon>Diaporthales</taxon>
        <taxon>Diaporthaceae</taxon>
        <taxon>Diaporthe</taxon>
    </lineage>
</organism>
<evidence type="ECO:0000256" key="1">
    <source>
        <dbReference type="ARBA" id="ARBA00020786"/>
    </source>
</evidence>
<accession>A0A0G2FNU3</accession>
<dbReference type="PANTHER" id="PTHR23048">
    <property type="entry name" value="MYOSIN LIGHT CHAIN 1, 3"/>
    <property type="match status" value="1"/>
</dbReference>
<sequence length="183" mass="21476">MMSSRNINNLPAHGAPSRDDFAKLDERQRDQINDVFSVFDVNKDGRLDYHELRFCLRALGFELPKSETYPYLVKYGIQPIDWDPKRECTPVWREFTMPIWQGIAGTLMYNRDPVEECHRAFKLFDVEGKGIITLDDLRRTMREIGQSMEEQELQSMIKEFDSEGKGGVNVDEFTKIMMTRKQK</sequence>
<dbReference type="SMART" id="SM00054">
    <property type="entry name" value="EFh"/>
    <property type="match status" value="3"/>
</dbReference>
<evidence type="ECO:0000256" key="2">
    <source>
        <dbReference type="ARBA" id="ARBA00022723"/>
    </source>
</evidence>
<dbReference type="InterPro" id="IPR002048">
    <property type="entry name" value="EF_hand_dom"/>
</dbReference>
<feature type="domain" description="EF-hand" evidence="5">
    <location>
        <begin position="27"/>
        <end position="62"/>
    </location>
</feature>
<reference evidence="6 7" key="1">
    <citation type="submission" date="2015-05" db="EMBL/GenBank/DDBJ databases">
        <title>Distinctive expansion of gene families associated with plant cell wall degradation and secondary metabolism in the genomes of grapevine trunk pathogens.</title>
        <authorList>
            <person name="Lawrence D.P."/>
            <person name="Travadon R."/>
            <person name="Rolshausen P.E."/>
            <person name="Baumgartner K."/>
        </authorList>
    </citation>
    <scope>NUCLEOTIDE SEQUENCE [LARGE SCALE GENOMIC DNA]</scope>
    <source>
        <strain evidence="6">DA912</strain>
    </source>
</reference>
<keyword evidence="4" id="KW-0106">Calcium</keyword>
<dbReference type="PROSITE" id="PS00018">
    <property type="entry name" value="EF_HAND_1"/>
    <property type="match status" value="1"/>
</dbReference>
<dbReference type="InterPro" id="IPR018247">
    <property type="entry name" value="EF_Hand_1_Ca_BS"/>
</dbReference>
<feature type="domain" description="EF-hand" evidence="5">
    <location>
        <begin position="112"/>
        <end position="147"/>
    </location>
</feature>
<keyword evidence="6" id="KW-0131">Cell cycle</keyword>
<dbReference type="GO" id="GO:0016460">
    <property type="term" value="C:myosin II complex"/>
    <property type="evidence" value="ECO:0007669"/>
    <property type="project" value="TreeGrafter"/>
</dbReference>
<dbReference type="AlphaFoldDB" id="A0A0G2FNU3"/>
<dbReference type="CDD" id="cd00051">
    <property type="entry name" value="EFh"/>
    <property type="match status" value="1"/>
</dbReference>
<dbReference type="GO" id="GO:0051301">
    <property type="term" value="P:cell division"/>
    <property type="evidence" value="ECO:0007669"/>
    <property type="project" value="UniProtKB-KW"/>
</dbReference>
<reference evidence="6 7" key="2">
    <citation type="submission" date="2015-05" db="EMBL/GenBank/DDBJ databases">
        <authorList>
            <person name="Morales-Cruz A."/>
            <person name="Amrine K.C."/>
            <person name="Cantu D."/>
        </authorList>
    </citation>
    <scope>NUCLEOTIDE SEQUENCE [LARGE SCALE GENOMIC DNA]</scope>
    <source>
        <strain evidence="6">DA912</strain>
    </source>
</reference>
<keyword evidence="3" id="KW-0677">Repeat</keyword>
<feature type="domain" description="EF-hand" evidence="5">
    <location>
        <begin position="148"/>
        <end position="183"/>
    </location>
</feature>
<dbReference type="PANTHER" id="PTHR23048:SF48">
    <property type="entry name" value="CENTRIN 3"/>
    <property type="match status" value="1"/>
</dbReference>
<dbReference type="Pfam" id="PF13405">
    <property type="entry name" value="EF-hand_6"/>
    <property type="match status" value="1"/>
</dbReference>
<evidence type="ECO:0000313" key="7">
    <source>
        <dbReference type="Proteomes" id="UP000034680"/>
    </source>
</evidence>
<dbReference type="Gene3D" id="1.10.238.10">
    <property type="entry name" value="EF-hand"/>
    <property type="match status" value="2"/>
</dbReference>
<dbReference type="GO" id="GO:0005509">
    <property type="term" value="F:calcium ion binding"/>
    <property type="evidence" value="ECO:0007669"/>
    <property type="project" value="InterPro"/>
</dbReference>
<dbReference type="STRING" id="1214573.A0A0G2FNU3"/>
<dbReference type="OrthoDB" id="343296at2759"/>
<dbReference type="PROSITE" id="PS50222">
    <property type="entry name" value="EF_HAND_2"/>
    <property type="match status" value="3"/>
</dbReference>
<dbReference type="EMBL" id="LCUC01000147">
    <property type="protein sequence ID" value="KKY35684.1"/>
    <property type="molecule type" value="Genomic_DNA"/>
</dbReference>
<keyword evidence="2" id="KW-0479">Metal-binding</keyword>
<comment type="caution">
    <text evidence="6">The sequence shown here is derived from an EMBL/GenBank/DDBJ whole genome shotgun (WGS) entry which is preliminary data.</text>
</comment>
<dbReference type="InterPro" id="IPR011992">
    <property type="entry name" value="EF-hand-dom_pair"/>
</dbReference>
<name>A0A0G2FNU3_9PEZI</name>
<dbReference type="Proteomes" id="UP000034680">
    <property type="component" value="Unassembled WGS sequence"/>
</dbReference>